<accession>A0AAE6Z0B8</accession>
<keyword evidence="4 8" id="KW-0812">Transmembrane</keyword>
<dbReference type="AlphaFoldDB" id="A0AAE6Z0B8"/>
<evidence type="ECO:0000256" key="6">
    <source>
        <dbReference type="ARBA" id="ARBA00023136"/>
    </source>
</evidence>
<dbReference type="GO" id="GO:0005886">
    <property type="term" value="C:plasma membrane"/>
    <property type="evidence" value="ECO:0007669"/>
    <property type="project" value="UniProtKB-SubCell"/>
</dbReference>
<proteinExistence type="inferred from homology"/>
<evidence type="ECO:0000256" key="7">
    <source>
        <dbReference type="ARBA" id="ARBA00038032"/>
    </source>
</evidence>
<evidence type="ECO:0000256" key="2">
    <source>
        <dbReference type="ARBA" id="ARBA00022448"/>
    </source>
</evidence>
<reference evidence="10 11" key="1">
    <citation type="submission" date="2018-11" db="EMBL/GenBank/DDBJ databases">
        <title>Complete genome sequence of Dickeya zeae strain CE1 infecting Canna edulis Ker-Gawl. in China.</title>
        <authorList>
            <person name="Zhang J."/>
            <person name="Lin B."/>
            <person name="Shen H."/>
            <person name="Jiang S."/>
            <person name="Pu X."/>
            <person name="Sun D."/>
        </authorList>
    </citation>
    <scope>NUCLEOTIDE SEQUENCE [LARGE SCALE GENOMIC DNA]</scope>
    <source>
        <strain evidence="10 11">CE1</strain>
    </source>
</reference>
<evidence type="ECO:0000313" key="11">
    <source>
        <dbReference type="Proteomes" id="UP000500801"/>
    </source>
</evidence>
<feature type="transmembrane region" description="Helical" evidence="9">
    <location>
        <begin position="84"/>
        <end position="103"/>
    </location>
</feature>
<evidence type="ECO:0000256" key="3">
    <source>
        <dbReference type="ARBA" id="ARBA00022475"/>
    </source>
</evidence>
<comment type="similarity">
    <text evidence="7 8">Belongs to the drug/metabolite transporter (DMT) superfamily. Small multidrug resistance (SMR) (TC 2.A.7.1) family.</text>
</comment>
<evidence type="ECO:0000256" key="4">
    <source>
        <dbReference type="ARBA" id="ARBA00022692"/>
    </source>
</evidence>
<dbReference type="GO" id="GO:1990961">
    <property type="term" value="P:xenobiotic detoxification by transmembrane export across the plasma membrane"/>
    <property type="evidence" value="ECO:0007669"/>
    <property type="project" value="UniProtKB-ARBA"/>
</dbReference>
<evidence type="ECO:0000256" key="8">
    <source>
        <dbReference type="RuleBase" id="RU003942"/>
    </source>
</evidence>
<dbReference type="Gene3D" id="1.10.3730.20">
    <property type="match status" value="1"/>
</dbReference>
<evidence type="ECO:0000313" key="10">
    <source>
        <dbReference type="EMBL" id="QIZ51971.1"/>
    </source>
</evidence>
<evidence type="ECO:0000256" key="9">
    <source>
        <dbReference type="SAM" id="Phobius"/>
    </source>
</evidence>
<dbReference type="InterPro" id="IPR000390">
    <property type="entry name" value="Small_drug/metabolite_transptr"/>
</dbReference>
<comment type="subcellular location">
    <subcellularLocation>
        <location evidence="1 8">Cell membrane</location>
        <topology evidence="1 8">Multi-pass membrane protein</topology>
    </subcellularLocation>
</comment>
<dbReference type="GO" id="GO:0015297">
    <property type="term" value="F:antiporter activity"/>
    <property type="evidence" value="ECO:0007669"/>
    <property type="project" value="TreeGrafter"/>
</dbReference>
<dbReference type="SUPFAM" id="SSF103481">
    <property type="entry name" value="Multidrug resistance efflux transporter EmrE"/>
    <property type="match status" value="1"/>
</dbReference>
<keyword evidence="6 9" id="KW-0472">Membrane</keyword>
<gene>
    <name evidence="10" type="ORF">DWG24_15100</name>
</gene>
<dbReference type="PANTHER" id="PTHR30561">
    <property type="entry name" value="SMR FAMILY PROTON-DEPENDENT DRUG EFFLUX TRANSPORTER SUGE"/>
    <property type="match status" value="1"/>
</dbReference>
<dbReference type="InterPro" id="IPR037185">
    <property type="entry name" value="EmrE-like"/>
</dbReference>
<dbReference type="FunFam" id="1.10.3730.20:FF:000001">
    <property type="entry name" value="Quaternary ammonium compound resistance transporter SugE"/>
    <property type="match status" value="1"/>
</dbReference>
<evidence type="ECO:0000256" key="5">
    <source>
        <dbReference type="ARBA" id="ARBA00022989"/>
    </source>
</evidence>
<dbReference type="Pfam" id="PF00893">
    <property type="entry name" value="Multi_Drug_Res"/>
    <property type="match status" value="1"/>
</dbReference>
<evidence type="ECO:0000256" key="1">
    <source>
        <dbReference type="ARBA" id="ARBA00004651"/>
    </source>
</evidence>
<dbReference type="RefSeq" id="WP_168363127.1">
    <property type="nucleotide sequence ID" value="NZ_CP033622.1"/>
</dbReference>
<protein>
    <submittedName>
        <fullName evidence="10">QacE family quaternary ammonium compound efflux SMR transporter</fullName>
    </submittedName>
</protein>
<dbReference type="GO" id="GO:0031460">
    <property type="term" value="P:glycine betaine transport"/>
    <property type="evidence" value="ECO:0007669"/>
    <property type="project" value="TreeGrafter"/>
</dbReference>
<dbReference type="Proteomes" id="UP000500801">
    <property type="component" value="Chromosome"/>
</dbReference>
<dbReference type="InterPro" id="IPR045324">
    <property type="entry name" value="Small_multidrug_res"/>
</dbReference>
<keyword evidence="5 9" id="KW-1133">Transmembrane helix</keyword>
<dbReference type="GO" id="GO:0015199">
    <property type="term" value="F:amino-acid betaine transmembrane transporter activity"/>
    <property type="evidence" value="ECO:0007669"/>
    <property type="project" value="TreeGrafter"/>
</dbReference>
<feature type="transmembrane region" description="Helical" evidence="9">
    <location>
        <begin position="26"/>
        <end position="46"/>
    </location>
</feature>
<keyword evidence="3" id="KW-1003">Cell membrane</keyword>
<organism evidence="10 11">
    <name type="scientific">Dickeya zeae</name>
    <dbReference type="NCBI Taxonomy" id="204042"/>
    <lineage>
        <taxon>Bacteria</taxon>
        <taxon>Pseudomonadati</taxon>
        <taxon>Pseudomonadota</taxon>
        <taxon>Gammaproteobacteria</taxon>
        <taxon>Enterobacterales</taxon>
        <taxon>Pectobacteriaceae</taxon>
        <taxon>Dickeya</taxon>
    </lineage>
</organism>
<dbReference type="PANTHER" id="PTHR30561:SF1">
    <property type="entry name" value="MULTIDRUG TRANSPORTER EMRE"/>
    <property type="match status" value="1"/>
</dbReference>
<keyword evidence="2" id="KW-0813">Transport</keyword>
<sequence>MTYLFLCLAIVSEVIATTALKLSDSLTRLVPSVVTVVFYAITFYCLTISMRVLPTGVIYAIWSGVGIVLIAAVSWIFYGQRLDWPAVLGMALIIAGVAVINLFSNTVAH</sequence>
<name>A0AAE6Z0B8_9GAMM</name>
<feature type="transmembrane region" description="Helical" evidence="9">
    <location>
        <begin position="58"/>
        <end position="78"/>
    </location>
</feature>
<dbReference type="EMBL" id="CP033622">
    <property type="protein sequence ID" value="QIZ51971.1"/>
    <property type="molecule type" value="Genomic_DNA"/>
</dbReference>
<dbReference type="GO" id="GO:0015220">
    <property type="term" value="F:choline transmembrane transporter activity"/>
    <property type="evidence" value="ECO:0007669"/>
    <property type="project" value="TreeGrafter"/>
</dbReference>